<evidence type="ECO:0000313" key="5">
    <source>
        <dbReference type="EMBL" id="ATC64746.1"/>
    </source>
</evidence>
<keyword evidence="5" id="KW-0032">Aminotransferase</keyword>
<gene>
    <name evidence="5" type="ORF">CMV30_12670</name>
</gene>
<reference evidence="5 6" key="1">
    <citation type="submission" date="2017-09" db="EMBL/GenBank/DDBJ databases">
        <title>Complete genome sequence of Verrucomicrobial strain HZ-65, isolated from freshwater.</title>
        <authorList>
            <person name="Choi A."/>
        </authorList>
    </citation>
    <scope>NUCLEOTIDE SEQUENCE [LARGE SCALE GENOMIC DNA]</scope>
    <source>
        <strain evidence="5 6">HZ-65</strain>
    </source>
</reference>
<dbReference type="Pfam" id="PF01041">
    <property type="entry name" value="DegT_DnrJ_EryC1"/>
    <property type="match status" value="1"/>
</dbReference>
<evidence type="ECO:0000256" key="3">
    <source>
        <dbReference type="PIRSR" id="PIRSR000390-2"/>
    </source>
</evidence>
<evidence type="ECO:0000256" key="2">
    <source>
        <dbReference type="PIRSR" id="PIRSR000390-1"/>
    </source>
</evidence>
<dbReference type="InterPro" id="IPR015422">
    <property type="entry name" value="PyrdxlP-dep_Trfase_small"/>
</dbReference>
<dbReference type="EMBL" id="CP023344">
    <property type="protein sequence ID" value="ATC64746.1"/>
    <property type="molecule type" value="Genomic_DNA"/>
</dbReference>
<dbReference type="Proteomes" id="UP000217265">
    <property type="component" value="Chromosome"/>
</dbReference>
<dbReference type="RefSeq" id="WP_096056377.1">
    <property type="nucleotide sequence ID" value="NZ_CP023344.1"/>
</dbReference>
<feature type="modified residue" description="N6-(pyridoxal phosphate)lysine" evidence="3">
    <location>
        <position position="206"/>
    </location>
</feature>
<dbReference type="SUPFAM" id="SSF53383">
    <property type="entry name" value="PLP-dependent transferases"/>
    <property type="match status" value="1"/>
</dbReference>
<keyword evidence="6" id="KW-1185">Reference proteome</keyword>
<dbReference type="GO" id="GO:0008483">
    <property type="term" value="F:transaminase activity"/>
    <property type="evidence" value="ECO:0007669"/>
    <property type="project" value="UniProtKB-KW"/>
</dbReference>
<comment type="similarity">
    <text evidence="1 4">Belongs to the DegT/DnrJ/EryC1 family.</text>
</comment>
<dbReference type="KEGG" id="vbh:CMV30_12670"/>
<organism evidence="5 6">
    <name type="scientific">Nibricoccus aquaticus</name>
    <dbReference type="NCBI Taxonomy" id="2576891"/>
    <lineage>
        <taxon>Bacteria</taxon>
        <taxon>Pseudomonadati</taxon>
        <taxon>Verrucomicrobiota</taxon>
        <taxon>Opitutia</taxon>
        <taxon>Opitutales</taxon>
        <taxon>Opitutaceae</taxon>
        <taxon>Nibricoccus</taxon>
    </lineage>
</organism>
<dbReference type="Gene3D" id="3.40.640.10">
    <property type="entry name" value="Type I PLP-dependent aspartate aminotransferase-like (Major domain)"/>
    <property type="match status" value="1"/>
</dbReference>
<name>A0A290QEQ2_9BACT</name>
<sequence length="399" mass="43946">MKPHSETSLRNRLKRLGGPGLFSVPISTSNLYTPEKRSVLRYLEEGFEKQSDQEPALCAQLADRLRRYHDSEYCVLFSTGFWALVSAIKLKALPGKSEVIIPSLTYRRLADVVFWAGLTPVLVDIDPADLSISPQAIDRNIGAETGLILAVHPIVNCCDVSGILALSKRRGVPVVFDAVESAHETVSGKRIGSFGVGEVFSLHASKLINGLEGGYVCTNDAAFAASLKIFRTGAVVTFPDESHYGLNGLPHPGHAAFALAALDELNKNIDHNRTIYRAYQKQLASLNGIRLLKFDEQEQTSYKNIVVEVQDNFPINRDALCNAMNSESILARKHYSPPLHQKTYSYSVAIREMQQTELAEARYLNLPCGSRVTPQDVSTVCDFIAFAASEPEFFTSPAK</sequence>
<dbReference type="PANTHER" id="PTHR30244">
    <property type="entry name" value="TRANSAMINASE"/>
    <property type="match status" value="1"/>
</dbReference>
<dbReference type="Gene3D" id="3.90.1150.10">
    <property type="entry name" value="Aspartate Aminotransferase, domain 1"/>
    <property type="match status" value="1"/>
</dbReference>
<dbReference type="OrthoDB" id="9810913at2"/>
<dbReference type="AlphaFoldDB" id="A0A290QEQ2"/>
<evidence type="ECO:0000256" key="1">
    <source>
        <dbReference type="ARBA" id="ARBA00037999"/>
    </source>
</evidence>
<protein>
    <submittedName>
        <fullName evidence="5">Aminotransferase</fullName>
    </submittedName>
</protein>
<dbReference type="InterPro" id="IPR015421">
    <property type="entry name" value="PyrdxlP-dep_Trfase_major"/>
</dbReference>
<evidence type="ECO:0000313" key="6">
    <source>
        <dbReference type="Proteomes" id="UP000217265"/>
    </source>
</evidence>
<accession>A0A290QEQ2</accession>
<dbReference type="PIRSF" id="PIRSF000390">
    <property type="entry name" value="PLP_StrS"/>
    <property type="match status" value="1"/>
</dbReference>
<feature type="active site" description="Proton acceptor" evidence="2">
    <location>
        <position position="206"/>
    </location>
</feature>
<dbReference type="GO" id="GO:0030170">
    <property type="term" value="F:pyridoxal phosphate binding"/>
    <property type="evidence" value="ECO:0007669"/>
    <property type="project" value="TreeGrafter"/>
</dbReference>
<proteinExistence type="inferred from homology"/>
<dbReference type="InterPro" id="IPR000653">
    <property type="entry name" value="DegT/StrS_aminotransferase"/>
</dbReference>
<keyword evidence="3 4" id="KW-0663">Pyridoxal phosphate</keyword>
<dbReference type="InterPro" id="IPR015424">
    <property type="entry name" value="PyrdxlP-dep_Trfase"/>
</dbReference>
<dbReference type="GO" id="GO:0000271">
    <property type="term" value="P:polysaccharide biosynthetic process"/>
    <property type="evidence" value="ECO:0007669"/>
    <property type="project" value="TreeGrafter"/>
</dbReference>
<keyword evidence="5" id="KW-0808">Transferase</keyword>
<dbReference type="PANTHER" id="PTHR30244:SF34">
    <property type="entry name" value="DTDP-4-AMINO-4,6-DIDEOXYGALACTOSE TRANSAMINASE"/>
    <property type="match status" value="1"/>
</dbReference>
<evidence type="ECO:0000256" key="4">
    <source>
        <dbReference type="RuleBase" id="RU004508"/>
    </source>
</evidence>